<dbReference type="Proteomes" id="UP001159363">
    <property type="component" value="Chromosome 2"/>
</dbReference>
<evidence type="ECO:0000313" key="1">
    <source>
        <dbReference type="EMBL" id="KAJ8892392.1"/>
    </source>
</evidence>
<protein>
    <submittedName>
        <fullName evidence="1">Uncharacterized protein</fullName>
    </submittedName>
</protein>
<accession>A0ABQ9I6X4</accession>
<keyword evidence="2" id="KW-1185">Reference proteome</keyword>
<name>A0ABQ9I6X4_9NEOP</name>
<evidence type="ECO:0000313" key="2">
    <source>
        <dbReference type="Proteomes" id="UP001159363"/>
    </source>
</evidence>
<comment type="caution">
    <text evidence="1">The sequence shown here is derived from an EMBL/GenBank/DDBJ whole genome shotgun (WGS) entry which is preliminary data.</text>
</comment>
<gene>
    <name evidence="1" type="ORF">PR048_004972</name>
</gene>
<dbReference type="EMBL" id="JARBHB010000002">
    <property type="protein sequence ID" value="KAJ8892392.1"/>
    <property type="molecule type" value="Genomic_DNA"/>
</dbReference>
<proteinExistence type="predicted"/>
<organism evidence="1 2">
    <name type="scientific">Dryococelus australis</name>
    <dbReference type="NCBI Taxonomy" id="614101"/>
    <lineage>
        <taxon>Eukaryota</taxon>
        <taxon>Metazoa</taxon>
        <taxon>Ecdysozoa</taxon>
        <taxon>Arthropoda</taxon>
        <taxon>Hexapoda</taxon>
        <taxon>Insecta</taxon>
        <taxon>Pterygota</taxon>
        <taxon>Neoptera</taxon>
        <taxon>Polyneoptera</taxon>
        <taxon>Phasmatodea</taxon>
        <taxon>Verophasmatodea</taxon>
        <taxon>Anareolatae</taxon>
        <taxon>Phasmatidae</taxon>
        <taxon>Eurycanthinae</taxon>
        <taxon>Dryococelus</taxon>
    </lineage>
</organism>
<reference evidence="1 2" key="1">
    <citation type="submission" date="2023-02" db="EMBL/GenBank/DDBJ databases">
        <title>LHISI_Scaffold_Assembly.</title>
        <authorList>
            <person name="Stuart O.P."/>
            <person name="Cleave R."/>
            <person name="Magrath M.J.L."/>
            <person name="Mikheyev A.S."/>
        </authorList>
    </citation>
    <scope>NUCLEOTIDE SEQUENCE [LARGE SCALE GENOMIC DNA]</scope>
    <source>
        <strain evidence="1">Daus_M_001</strain>
        <tissue evidence="1">Leg muscle</tissue>
    </source>
</reference>
<sequence>MCQAVDYYGAAEALHAGKLYEHVQEDMKVQKNHHVIPSPVNIVMNVKIFLQIKKKIGFLDCTNCPKMNKKHL</sequence>